<evidence type="ECO:0000313" key="2">
    <source>
        <dbReference type="EMBL" id="KTD01507.1"/>
    </source>
</evidence>
<evidence type="ECO:0000313" key="4">
    <source>
        <dbReference type="Proteomes" id="UP000054698"/>
    </source>
</evidence>
<accession>A0A0W0U097</accession>
<evidence type="ECO:0000256" key="1">
    <source>
        <dbReference type="SAM" id="Coils"/>
    </source>
</evidence>
<dbReference type="PATRIC" id="fig|453.4.peg.1193"/>
<keyword evidence="1" id="KW-0175">Coiled coil</keyword>
<organism evidence="2 4">
    <name type="scientific">Legionella feeleii</name>
    <dbReference type="NCBI Taxonomy" id="453"/>
    <lineage>
        <taxon>Bacteria</taxon>
        <taxon>Pseudomonadati</taxon>
        <taxon>Pseudomonadota</taxon>
        <taxon>Gammaproteobacteria</taxon>
        <taxon>Legionellales</taxon>
        <taxon>Legionellaceae</taxon>
        <taxon>Legionella</taxon>
    </lineage>
</organism>
<reference evidence="3 5" key="2">
    <citation type="submission" date="2018-06" db="EMBL/GenBank/DDBJ databases">
        <authorList>
            <consortium name="Pathogen Informatics"/>
            <person name="Doyle S."/>
        </authorList>
    </citation>
    <scope>NUCLEOTIDE SEQUENCE [LARGE SCALE GENOMIC DNA]</scope>
    <source>
        <strain evidence="3 5">NCTC12022</strain>
    </source>
</reference>
<keyword evidence="4" id="KW-1185">Reference proteome</keyword>
<dbReference type="EMBL" id="UASS01000001">
    <property type="protein sequence ID" value="SPX59364.1"/>
    <property type="molecule type" value="Genomic_DNA"/>
</dbReference>
<dbReference type="RefSeq" id="WP_058444715.1">
    <property type="nucleotide sequence ID" value="NZ_LBHK01000033.1"/>
</dbReference>
<protein>
    <submittedName>
        <fullName evidence="3">Dot/Icm secretion system substrate</fullName>
    </submittedName>
    <submittedName>
        <fullName evidence="2">Substrate of the Dot/Icm secretion system</fullName>
    </submittedName>
</protein>
<evidence type="ECO:0000313" key="3">
    <source>
        <dbReference type="EMBL" id="SPX59364.1"/>
    </source>
</evidence>
<proteinExistence type="predicted"/>
<gene>
    <name evidence="2" type="ORF">Lfee_1111</name>
    <name evidence="3" type="ORF">NCTC12022_00185</name>
</gene>
<dbReference type="STRING" id="453.Lfee_1111"/>
<sequence>MKSVISTSDLGLVTQFFQLPQAEGLPNKGIFELLEFARKYESQAVVNYLEDQKKLEVTTRLAPVEQALVELRIKLTVVDQYNYARAHKEANRLLERLESSRDRYRDKLSKEEFSIKMEKDFQAECVSAIRIAKPILENDLDWGDYIQNLLKTFANKIFATVGKEHLFFQLIESESLKAVKSGVREMMPNNNDVAVTLGFQF</sequence>
<dbReference type="EMBL" id="LNYB01000031">
    <property type="protein sequence ID" value="KTD01507.1"/>
    <property type="molecule type" value="Genomic_DNA"/>
</dbReference>
<dbReference type="Proteomes" id="UP000054698">
    <property type="component" value="Unassembled WGS sequence"/>
</dbReference>
<name>A0A0W0U097_9GAMM</name>
<feature type="coiled-coil region" evidence="1">
    <location>
        <begin position="83"/>
        <end position="114"/>
    </location>
</feature>
<evidence type="ECO:0000313" key="5">
    <source>
        <dbReference type="Proteomes" id="UP000251942"/>
    </source>
</evidence>
<dbReference type="AlphaFoldDB" id="A0A0W0U097"/>
<reference evidence="2 4" key="1">
    <citation type="submission" date="2015-11" db="EMBL/GenBank/DDBJ databases">
        <title>Genomic analysis of 38 Legionella species identifies large and diverse effector repertoires.</title>
        <authorList>
            <person name="Burstein D."/>
            <person name="Amaro F."/>
            <person name="Zusman T."/>
            <person name="Lifshitz Z."/>
            <person name="Cohen O."/>
            <person name="Gilbert J.A."/>
            <person name="Pupko T."/>
            <person name="Shuman H.A."/>
            <person name="Segal G."/>
        </authorList>
    </citation>
    <scope>NUCLEOTIDE SEQUENCE [LARGE SCALE GENOMIC DNA]</scope>
    <source>
        <strain evidence="2 4">WO-44C</strain>
    </source>
</reference>
<dbReference type="Proteomes" id="UP000251942">
    <property type="component" value="Unassembled WGS sequence"/>
</dbReference>